<dbReference type="EMBL" id="JABFUD020000014">
    <property type="protein sequence ID" value="KAI5070864.1"/>
    <property type="molecule type" value="Genomic_DNA"/>
</dbReference>
<evidence type="ECO:0000313" key="1">
    <source>
        <dbReference type="EMBL" id="KAI5070864.1"/>
    </source>
</evidence>
<proteinExistence type="predicted"/>
<organism evidence="1 2">
    <name type="scientific">Adiantum capillus-veneris</name>
    <name type="common">Maidenhair fern</name>
    <dbReference type="NCBI Taxonomy" id="13818"/>
    <lineage>
        <taxon>Eukaryota</taxon>
        <taxon>Viridiplantae</taxon>
        <taxon>Streptophyta</taxon>
        <taxon>Embryophyta</taxon>
        <taxon>Tracheophyta</taxon>
        <taxon>Polypodiopsida</taxon>
        <taxon>Polypodiidae</taxon>
        <taxon>Polypodiales</taxon>
        <taxon>Pteridineae</taxon>
        <taxon>Pteridaceae</taxon>
        <taxon>Vittarioideae</taxon>
        <taxon>Adiantum</taxon>
    </lineage>
</organism>
<protein>
    <submittedName>
        <fullName evidence="1">Uncharacterized protein</fullName>
    </submittedName>
</protein>
<accession>A0A9D4UMY1</accession>
<reference evidence="1" key="1">
    <citation type="submission" date="2021-01" db="EMBL/GenBank/DDBJ databases">
        <title>Adiantum capillus-veneris genome.</title>
        <authorList>
            <person name="Fang Y."/>
            <person name="Liao Q."/>
        </authorList>
    </citation>
    <scope>NUCLEOTIDE SEQUENCE</scope>
    <source>
        <strain evidence="1">H3</strain>
        <tissue evidence="1">Leaf</tissue>
    </source>
</reference>
<comment type="caution">
    <text evidence="1">The sequence shown here is derived from an EMBL/GenBank/DDBJ whole genome shotgun (WGS) entry which is preliminary data.</text>
</comment>
<gene>
    <name evidence="1" type="ORF">GOP47_0015207</name>
</gene>
<dbReference type="Proteomes" id="UP000886520">
    <property type="component" value="Chromosome 14"/>
</dbReference>
<name>A0A9D4UMY1_ADICA</name>
<dbReference type="AlphaFoldDB" id="A0A9D4UMY1"/>
<sequence length="125" mass="12816">MGLAIDIPCLALWNSVAAPLRISARHADGALLLLSSLSKTVPPLSSAALPSGPLVRPSNPFPHAVGSPPSITPSPGRLLLLEGASKPVAVGGPPPVWCHLLPSSIGRHPCDMATPLQPLTHLCLL</sequence>
<evidence type="ECO:0000313" key="2">
    <source>
        <dbReference type="Proteomes" id="UP000886520"/>
    </source>
</evidence>
<keyword evidence="2" id="KW-1185">Reference proteome</keyword>